<protein>
    <submittedName>
        <fullName evidence="1">Uncharacterized protein</fullName>
    </submittedName>
</protein>
<accession>A0A4S2KFU4</accession>
<dbReference type="AlphaFoldDB" id="A0A4S2KFU4"/>
<reference evidence="1 2" key="1">
    <citation type="journal article" date="2019" name="Philos. Trans. R. Soc. Lond., B, Biol. Sci.">
        <title>Ant behaviour and brain gene expression of defending hosts depend on the ecological success of the intruding social parasite.</title>
        <authorList>
            <person name="Kaur R."/>
            <person name="Stoldt M."/>
            <person name="Jongepier E."/>
            <person name="Feldmeyer B."/>
            <person name="Menzel F."/>
            <person name="Bornberg-Bauer E."/>
            <person name="Foitzik S."/>
        </authorList>
    </citation>
    <scope>NUCLEOTIDE SEQUENCE [LARGE SCALE GENOMIC DNA]</scope>
    <source>
        <tissue evidence="1">Whole body</tissue>
    </source>
</reference>
<gene>
    <name evidence="1" type="ORF">DBV15_08917</name>
</gene>
<sequence length="36" mass="4298">MRSAYFILSLYSVIARAKNYDHPRWKRASPLFGIIR</sequence>
<evidence type="ECO:0000313" key="2">
    <source>
        <dbReference type="Proteomes" id="UP000310200"/>
    </source>
</evidence>
<evidence type="ECO:0000313" key="1">
    <source>
        <dbReference type="EMBL" id="TGZ46468.1"/>
    </source>
</evidence>
<organism evidence="1 2">
    <name type="scientific">Temnothorax longispinosus</name>
    <dbReference type="NCBI Taxonomy" id="300112"/>
    <lineage>
        <taxon>Eukaryota</taxon>
        <taxon>Metazoa</taxon>
        <taxon>Ecdysozoa</taxon>
        <taxon>Arthropoda</taxon>
        <taxon>Hexapoda</taxon>
        <taxon>Insecta</taxon>
        <taxon>Pterygota</taxon>
        <taxon>Neoptera</taxon>
        <taxon>Endopterygota</taxon>
        <taxon>Hymenoptera</taxon>
        <taxon>Apocrita</taxon>
        <taxon>Aculeata</taxon>
        <taxon>Formicoidea</taxon>
        <taxon>Formicidae</taxon>
        <taxon>Myrmicinae</taxon>
        <taxon>Temnothorax</taxon>
    </lineage>
</organism>
<dbReference type="EMBL" id="QBLH01002879">
    <property type="protein sequence ID" value="TGZ46468.1"/>
    <property type="molecule type" value="Genomic_DNA"/>
</dbReference>
<proteinExistence type="predicted"/>
<dbReference type="Proteomes" id="UP000310200">
    <property type="component" value="Unassembled WGS sequence"/>
</dbReference>
<comment type="caution">
    <text evidence="1">The sequence shown here is derived from an EMBL/GenBank/DDBJ whole genome shotgun (WGS) entry which is preliminary data.</text>
</comment>
<name>A0A4S2KFU4_9HYME</name>
<keyword evidence="2" id="KW-1185">Reference proteome</keyword>